<dbReference type="EMBL" id="JH971388">
    <property type="protein sequence ID" value="EKM81227.1"/>
    <property type="molecule type" value="Genomic_DNA"/>
</dbReference>
<dbReference type="GeneID" id="18823808"/>
<proteinExistence type="predicted"/>
<sequence>MLFLITCICCMILKCINVEYCSVCTGTGTGTEARIPTPGFPTATVTGNVGTEMGAVMDIPDIDTGYPRRVYGTAEFVF</sequence>
<protein>
    <recommendedName>
        <fullName evidence="4">Secreted protein</fullName>
    </recommendedName>
</protein>
<feature type="signal peptide" evidence="1">
    <location>
        <begin position="1"/>
        <end position="18"/>
    </location>
</feature>
<name>K5XDJ3_AGABU</name>
<accession>K5XDJ3</accession>
<dbReference type="RefSeq" id="XP_007328689.1">
    <property type="nucleotide sequence ID" value="XM_007328627.1"/>
</dbReference>
<reference evidence="3" key="1">
    <citation type="journal article" date="2012" name="Proc. Natl. Acad. Sci. U.S.A.">
        <title>Genome sequence of the button mushroom Agaricus bisporus reveals mechanisms governing adaptation to a humic-rich ecological niche.</title>
        <authorList>
            <person name="Morin E."/>
            <person name="Kohler A."/>
            <person name="Baker A.R."/>
            <person name="Foulongne-Oriol M."/>
            <person name="Lombard V."/>
            <person name="Nagy L.G."/>
            <person name="Ohm R.A."/>
            <person name="Patyshakuliyeva A."/>
            <person name="Brun A."/>
            <person name="Aerts A.L."/>
            <person name="Bailey A.M."/>
            <person name="Billette C."/>
            <person name="Coutinho P.M."/>
            <person name="Deakin G."/>
            <person name="Doddapaneni H."/>
            <person name="Floudas D."/>
            <person name="Grimwood J."/>
            <person name="Hilden K."/>
            <person name="Kuees U."/>
            <person name="LaButti K.M."/>
            <person name="Lapidus A."/>
            <person name="Lindquist E.A."/>
            <person name="Lucas S.M."/>
            <person name="Murat C."/>
            <person name="Riley R.W."/>
            <person name="Salamov A.A."/>
            <person name="Schmutz J."/>
            <person name="Subramanian V."/>
            <person name="Woesten H.A.B."/>
            <person name="Xu J."/>
            <person name="Eastwood D.C."/>
            <person name="Foster G.D."/>
            <person name="Sonnenberg A.S."/>
            <person name="Cullen D."/>
            <person name="de Vries R.P."/>
            <person name="Lundell T."/>
            <person name="Hibbett D.S."/>
            <person name="Henrissat B."/>
            <person name="Burton K.S."/>
            <person name="Kerrigan R.W."/>
            <person name="Challen M.P."/>
            <person name="Grigoriev I.V."/>
            <person name="Martin F."/>
        </authorList>
    </citation>
    <scope>NUCLEOTIDE SEQUENCE [LARGE SCALE GENOMIC DNA]</scope>
    <source>
        <strain evidence="3">JB137-S8 / ATCC MYA-4627 / FGSC 10392</strain>
    </source>
</reference>
<dbReference type="AlphaFoldDB" id="K5XDJ3"/>
<evidence type="ECO:0000256" key="1">
    <source>
        <dbReference type="SAM" id="SignalP"/>
    </source>
</evidence>
<keyword evidence="1" id="KW-0732">Signal</keyword>
<keyword evidence="3" id="KW-1185">Reference proteome</keyword>
<evidence type="ECO:0000313" key="2">
    <source>
        <dbReference type="EMBL" id="EKM81227.1"/>
    </source>
</evidence>
<organism evidence="2 3">
    <name type="scientific">Agaricus bisporus var. burnettii (strain JB137-S8 / ATCC MYA-4627 / FGSC 10392)</name>
    <name type="common">White button mushroom</name>
    <dbReference type="NCBI Taxonomy" id="597362"/>
    <lineage>
        <taxon>Eukaryota</taxon>
        <taxon>Fungi</taxon>
        <taxon>Dikarya</taxon>
        <taxon>Basidiomycota</taxon>
        <taxon>Agaricomycotina</taxon>
        <taxon>Agaricomycetes</taxon>
        <taxon>Agaricomycetidae</taxon>
        <taxon>Agaricales</taxon>
        <taxon>Agaricineae</taxon>
        <taxon>Agaricaceae</taxon>
        <taxon>Agaricus</taxon>
    </lineage>
</organism>
<feature type="chain" id="PRO_5003886331" description="Secreted protein" evidence="1">
    <location>
        <begin position="19"/>
        <end position="78"/>
    </location>
</feature>
<dbReference type="KEGG" id="abp:AGABI1DRAFT112907"/>
<gene>
    <name evidence="2" type="ORF">AGABI1DRAFT_112907</name>
</gene>
<evidence type="ECO:0008006" key="4">
    <source>
        <dbReference type="Google" id="ProtNLM"/>
    </source>
</evidence>
<dbReference type="Proteomes" id="UP000008493">
    <property type="component" value="Unassembled WGS sequence"/>
</dbReference>
<dbReference type="InParanoid" id="K5XDJ3"/>
<dbReference type="HOGENOM" id="CLU_2621465_0_0_1"/>
<evidence type="ECO:0000313" key="3">
    <source>
        <dbReference type="Proteomes" id="UP000008493"/>
    </source>
</evidence>